<keyword evidence="10" id="KW-0378">Hydrolase</keyword>
<dbReference type="InterPro" id="IPR011598">
    <property type="entry name" value="bHLH_dom"/>
</dbReference>
<keyword evidence="6" id="KW-0819">tRNA processing</keyword>
<evidence type="ECO:0000256" key="10">
    <source>
        <dbReference type="ARBA" id="ARBA00022801"/>
    </source>
</evidence>
<sequence>MLAISSSSSPLFSTTTNNFGWRLEDLISHELTNSGETSNSSQKNLQHCDSNKFDQITINGGDHHQPDQKVKKLNHNASERDRRKKINGLYSSLRSLLPPSDHTTPLITFSTFMKKLHIPLSNYTENWKNFQKDKRYQIMLANRTDQYFNKEHYEAEQIIKYGYTRILFEKLPEIVRDFTVGLALIEQLPNIAPFLLESAAYRIMLLIVNKDDDHYNLDMNSFFNNGIVDNLIECCRSRNWRSLRSQAADTLRELVRCGTMAQNQELLRRGVVTIFLQMLNDEEAIDLDDEDWLDDLLIVEAVKTLALLSTKVDVRGDLVTAFVEQNLCRRLMLLFRNTRHTIVETVLTFVESFLTRGTEDQIQVLLDNQVLHHLRLVIVEPVVSDLYLLGGQYKAVEILGNFARRSRSLRDLVIDSGEDLISLFRVLRSLADDAIVAFDASPAISAARTIGYLCFGSPPPPFDKLRPSLPILRFLINQLEPHIGERARPVIKHACLIIACLARGGFDPINALIDDNMCPSVVMLLAHPDSEVVASVLKVVENFLKNGTENQIQVLHDNQVLQHVLEILINHDNLPPLHLRSVCRAIANIVNYRSSQIQRMVDAGIFPSIIQISINQEVGDTKYEAVYAISSAVTRGSHEQIRHLVDHGSIAALCQGLLCEGYTRRASCFQGLRGILRVGEAHKVDGVNVYTQMITENGGLARIKSQRDDRDVGEIARRLLSSYWPGEILGTGMDTQETSPSVLLCFDHERFIFNAGEGLQRFCTEYKIKLSQVDHICLTRVCSETTGGLPGLLLTLAGMKNGSSESDDHVHIWGPPNLDLLVNAMKTYVPHAVMTKKTIITQSGSALAPPLYVEELRADGKFKAVSISAFLLSPTQFSPNDTSIVYICKLHDIRGKVDIVKAKACGLEDKRKLGQLQKGISVKSDLLDREVRPDDVIGPPIPGPIVLIVDCPTEPHAQELLSAQALDAYYSDSQSNSTNVMNCIIHLSPATVVNSPVYEKWMRKFDSAQHIMARATRKHETTPILASSARIATRLHYLCPQLFPDPSFPSVQNDDDNAAAPNIKVPVEFALRPPRKLGLDRSCVQNTMTSSVFIEELLSEIPEIADAAKNIRKFWHKPKEDEVELSDRQDSNDVATEEPSKFSAPKCLENVQRDDLEIVFLGTGSSIPSKYRNVSSIYVNLFSKGGLLLDCGEGTLAQLKRRYGISGADSVVRNLKCIWISHIHADHHAGLARILALRRDLLKGVEHEPIMVIGPEKVGEFLKEYIKLEDLDMLFLDCWSTTRSKWDNMEAEDSSLQPSSKKLKPSTPLDDTTLLKRLRKVLAEAGLVRLISFPVVHCDDAFGVILESADRMNRGEVVQGWKATFEDGLVEEAIARNHSTIKEALEVGDSAGAYRVILTHFSQRYPKVPALDEVSLQTTCIAFDLMSVNLADLPVLPKVLPYLKLLFRSNG</sequence>
<dbReference type="GO" id="GO:0046983">
    <property type="term" value="F:protein dimerization activity"/>
    <property type="evidence" value="ECO:0007669"/>
    <property type="project" value="InterPro"/>
</dbReference>
<comment type="catalytic activity">
    <reaction evidence="1">
        <text>Endonucleolytic cleavage of RNA, removing extra 3' nucleotides from tRNA precursor, generating 3' termini of tRNAs. A 3'-hydroxy group is left at the tRNA terminus and a 5'-phosphoryl group is left at the trailer molecule.</text>
        <dbReference type="EC" id="3.1.26.11"/>
    </reaction>
</comment>
<comment type="cofactor">
    <cofactor evidence="2">
        <name>Zn(2+)</name>
        <dbReference type="ChEBI" id="CHEBI:29105"/>
    </cofactor>
</comment>
<comment type="caution">
    <text evidence="16">The sequence shown here is derived from an EMBL/GenBank/DDBJ whole genome shotgun (WGS) entry which is preliminary data.</text>
</comment>
<evidence type="ECO:0000256" key="3">
    <source>
        <dbReference type="ARBA" id="ARBA00004123"/>
    </source>
</evidence>
<protein>
    <recommendedName>
        <fullName evidence="5">ribonuclease Z</fullName>
        <ecNumber evidence="5">3.1.26.11</ecNumber>
    </recommendedName>
</protein>
<name>A0AAN8SZU8_SOLBU</name>
<dbReference type="InterPro" id="IPR011989">
    <property type="entry name" value="ARM-like"/>
</dbReference>
<comment type="subcellular location">
    <subcellularLocation>
        <location evidence="3">Nucleus</location>
    </subcellularLocation>
</comment>
<dbReference type="Gene3D" id="4.10.280.10">
    <property type="entry name" value="Helix-loop-helix DNA-binding domain"/>
    <property type="match status" value="1"/>
</dbReference>
<dbReference type="InterPro" id="IPR027794">
    <property type="entry name" value="tRNase_Z_dom"/>
</dbReference>
<evidence type="ECO:0000256" key="6">
    <source>
        <dbReference type="ARBA" id="ARBA00022694"/>
    </source>
</evidence>
<accession>A0AAN8SZU8</accession>
<dbReference type="Gene3D" id="1.25.10.10">
    <property type="entry name" value="Leucine-rich Repeat Variant"/>
    <property type="match status" value="2"/>
</dbReference>
<evidence type="ECO:0000256" key="1">
    <source>
        <dbReference type="ARBA" id="ARBA00000402"/>
    </source>
</evidence>
<dbReference type="EC" id="3.1.26.11" evidence="5"/>
<keyword evidence="9" id="KW-0255">Endonuclease</keyword>
<evidence type="ECO:0000256" key="12">
    <source>
        <dbReference type="ARBA" id="ARBA00023015"/>
    </source>
</evidence>
<dbReference type="Pfam" id="PF13691">
    <property type="entry name" value="Lactamase_B_4"/>
    <property type="match status" value="1"/>
</dbReference>
<evidence type="ECO:0000256" key="11">
    <source>
        <dbReference type="ARBA" id="ARBA00022833"/>
    </source>
</evidence>
<evidence type="ECO:0000256" key="8">
    <source>
        <dbReference type="ARBA" id="ARBA00022723"/>
    </source>
</evidence>
<keyword evidence="14" id="KW-0539">Nucleus</keyword>
<dbReference type="Pfam" id="PF23023">
    <property type="entry name" value="Anti-Pycsar_Apyc1"/>
    <property type="match status" value="1"/>
</dbReference>
<dbReference type="GO" id="GO:1990180">
    <property type="term" value="P:mitochondrial tRNA 3'-end processing"/>
    <property type="evidence" value="ECO:0007669"/>
    <property type="project" value="TreeGrafter"/>
</dbReference>
<keyword evidence="13" id="KW-0804">Transcription</keyword>
<dbReference type="InterPro" id="IPR036638">
    <property type="entry name" value="HLH_DNA-bd_sf"/>
</dbReference>
<evidence type="ECO:0000313" key="16">
    <source>
        <dbReference type="EMBL" id="KAK6778968.1"/>
    </source>
</evidence>
<reference evidence="16 17" key="1">
    <citation type="submission" date="2024-02" db="EMBL/GenBank/DDBJ databases">
        <title>de novo genome assembly of Solanum bulbocastanum strain 11H21.</title>
        <authorList>
            <person name="Hosaka A.J."/>
        </authorList>
    </citation>
    <scope>NUCLEOTIDE SEQUENCE [LARGE SCALE GENOMIC DNA]</scope>
    <source>
        <tissue evidence="16">Young leaves</tissue>
    </source>
</reference>
<evidence type="ECO:0000256" key="9">
    <source>
        <dbReference type="ARBA" id="ARBA00022759"/>
    </source>
</evidence>
<dbReference type="PANTHER" id="PTHR12553:SF66">
    <property type="entry name" value="RIBONUCLEASE Z"/>
    <property type="match status" value="1"/>
</dbReference>
<evidence type="ECO:0000256" key="13">
    <source>
        <dbReference type="ARBA" id="ARBA00023163"/>
    </source>
</evidence>
<dbReference type="SUPFAM" id="SSF56281">
    <property type="entry name" value="Metallo-hydrolase/oxidoreductase"/>
    <property type="match status" value="2"/>
</dbReference>
<dbReference type="CDD" id="cd07718">
    <property type="entry name" value="RNaseZ_ELAC1_ELAC2-C-term-like_MBL-fold"/>
    <property type="match status" value="1"/>
</dbReference>
<dbReference type="PROSITE" id="PS50888">
    <property type="entry name" value="BHLH"/>
    <property type="match status" value="1"/>
</dbReference>
<keyword evidence="17" id="KW-1185">Reference proteome</keyword>
<keyword evidence="7" id="KW-0540">Nuclease</keyword>
<keyword evidence="12" id="KW-0805">Transcription regulation</keyword>
<dbReference type="PANTHER" id="PTHR12553">
    <property type="entry name" value="ZINC PHOSPHODIESTERASE ELAC PROTEIN 2"/>
    <property type="match status" value="1"/>
</dbReference>
<evidence type="ECO:0000256" key="5">
    <source>
        <dbReference type="ARBA" id="ARBA00012477"/>
    </source>
</evidence>
<comment type="similarity">
    <text evidence="4">Belongs to the RNase Z family.</text>
</comment>
<dbReference type="GO" id="GO:0042781">
    <property type="term" value="F:3'-tRNA processing endoribonuclease activity"/>
    <property type="evidence" value="ECO:0007669"/>
    <property type="project" value="UniProtKB-EC"/>
</dbReference>
<dbReference type="SUPFAM" id="SSF48371">
    <property type="entry name" value="ARM repeat"/>
    <property type="match status" value="2"/>
</dbReference>
<dbReference type="InterPro" id="IPR047151">
    <property type="entry name" value="RNZ2-like"/>
</dbReference>
<dbReference type="Gene3D" id="3.60.15.10">
    <property type="entry name" value="Ribonuclease Z/Hydroxyacylglutathione hydrolase-like"/>
    <property type="match status" value="2"/>
</dbReference>
<proteinExistence type="inferred from homology"/>
<dbReference type="GO" id="GO:0005634">
    <property type="term" value="C:nucleus"/>
    <property type="evidence" value="ECO:0007669"/>
    <property type="project" value="UniProtKB-SubCell"/>
</dbReference>
<evidence type="ECO:0000256" key="14">
    <source>
        <dbReference type="ARBA" id="ARBA00023242"/>
    </source>
</evidence>
<evidence type="ECO:0000259" key="15">
    <source>
        <dbReference type="PROSITE" id="PS50888"/>
    </source>
</evidence>
<keyword evidence="8" id="KW-0479">Metal-binding</keyword>
<dbReference type="InterPro" id="IPR036866">
    <property type="entry name" value="RibonucZ/Hydroxyglut_hydro"/>
</dbReference>
<dbReference type="InterPro" id="IPR016024">
    <property type="entry name" value="ARM-type_fold"/>
</dbReference>
<dbReference type="GO" id="GO:0046872">
    <property type="term" value="F:metal ion binding"/>
    <property type="evidence" value="ECO:0007669"/>
    <property type="project" value="UniProtKB-KW"/>
</dbReference>
<keyword evidence="11" id="KW-0862">Zinc</keyword>
<dbReference type="SUPFAM" id="SSF47459">
    <property type="entry name" value="HLH, helix-loop-helix DNA-binding domain"/>
    <property type="match status" value="1"/>
</dbReference>
<evidence type="ECO:0000256" key="4">
    <source>
        <dbReference type="ARBA" id="ARBA00007823"/>
    </source>
</evidence>
<dbReference type="EMBL" id="JBANQN010000010">
    <property type="protein sequence ID" value="KAK6778968.1"/>
    <property type="molecule type" value="Genomic_DNA"/>
</dbReference>
<evidence type="ECO:0000313" key="17">
    <source>
        <dbReference type="Proteomes" id="UP001371456"/>
    </source>
</evidence>
<evidence type="ECO:0000256" key="2">
    <source>
        <dbReference type="ARBA" id="ARBA00001947"/>
    </source>
</evidence>
<dbReference type="Proteomes" id="UP001371456">
    <property type="component" value="Unassembled WGS sequence"/>
</dbReference>
<feature type="domain" description="BHLH" evidence="15">
    <location>
        <begin position="70"/>
        <end position="122"/>
    </location>
</feature>
<dbReference type="GO" id="GO:0005739">
    <property type="term" value="C:mitochondrion"/>
    <property type="evidence" value="ECO:0007669"/>
    <property type="project" value="TreeGrafter"/>
</dbReference>
<organism evidence="16 17">
    <name type="scientific">Solanum bulbocastanum</name>
    <name type="common">Wild potato</name>
    <dbReference type="NCBI Taxonomy" id="147425"/>
    <lineage>
        <taxon>Eukaryota</taxon>
        <taxon>Viridiplantae</taxon>
        <taxon>Streptophyta</taxon>
        <taxon>Embryophyta</taxon>
        <taxon>Tracheophyta</taxon>
        <taxon>Spermatophyta</taxon>
        <taxon>Magnoliopsida</taxon>
        <taxon>eudicotyledons</taxon>
        <taxon>Gunneridae</taxon>
        <taxon>Pentapetalae</taxon>
        <taxon>asterids</taxon>
        <taxon>lamiids</taxon>
        <taxon>Solanales</taxon>
        <taxon>Solanaceae</taxon>
        <taxon>Solanoideae</taxon>
        <taxon>Solaneae</taxon>
        <taxon>Solanum</taxon>
    </lineage>
</organism>
<gene>
    <name evidence="16" type="ORF">RDI58_025686</name>
</gene>
<evidence type="ECO:0000256" key="7">
    <source>
        <dbReference type="ARBA" id="ARBA00022722"/>
    </source>
</evidence>
<dbReference type="Pfam" id="PF00010">
    <property type="entry name" value="HLH"/>
    <property type="match status" value="1"/>
</dbReference>